<dbReference type="AlphaFoldDB" id="A0AAV6GCU5"/>
<sequence length="94" mass="10344">MARTGCSTPQIHAGLVTSLSFIATCCTTSPDLVLIRHSMCPNPLFYFGNNTSLTGMCIIDFKSVMILLDCVIALQHVFNFLKVYCVTSVTLMVY</sequence>
<protein>
    <submittedName>
        <fullName evidence="1">Uncharacterized protein</fullName>
    </submittedName>
</protein>
<gene>
    <name evidence="1" type="ORF">AALO_G00170990</name>
</gene>
<reference evidence="1" key="1">
    <citation type="submission" date="2020-10" db="EMBL/GenBank/DDBJ databases">
        <title>Chromosome-scale genome assembly of the Allis shad, Alosa alosa.</title>
        <authorList>
            <person name="Margot Z."/>
            <person name="Christophe K."/>
            <person name="Cabau C."/>
            <person name="Louis A."/>
            <person name="Berthelot C."/>
            <person name="Parey E."/>
            <person name="Roest Crollius H."/>
            <person name="Montfort J."/>
            <person name="Robinson-Rechavi M."/>
            <person name="Bucao C."/>
            <person name="Bouchez O."/>
            <person name="Gislard M."/>
            <person name="Lluch J."/>
            <person name="Milhes M."/>
            <person name="Lampietro C."/>
            <person name="Lopez Roques C."/>
            <person name="Donnadieu C."/>
            <person name="Braasch I."/>
            <person name="Desvignes T."/>
            <person name="Postlethwait J."/>
            <person name="Bobe J."/>
            <person name="Guiguen Y."/>
        </authorList>
    </citation>
    <scope>NUCLEOTIDE SEQUENCE</scope>
    <source>
        <strain evidence="1">M-15738</strain>
        <tissue evidence="1">Blood</tissue>
    </source>
</reference>
<accession>A0AAV6GCU5</accession>
<dbReference type="Proteomes" id="UP000823561">
    <property type="component" value="Chromosome 12"/>
</dbReference>
<organism evidence="1 2">
    <name type="scientific">Alosa alosa</name>
    <name type="common">allis shad</name>
    <dbReference type="NCBI Taxonomy" id="278164"/>
    <lineage>
        <taxon>Eukaryota</taxon>
        <taxon>Metazoa</taxon>
        <taxon>Chordata</taxon>
        <taxon>Craniata</taxon>
        <taxon>Vertebrata</taxon>
        <taxon>Euteleostomi</taxon>
        <taxon>Actinopterygii</taxon>
        <taxon>Neopterygii</taxon>
        <taxon>Teleostei</taxon>
        <taxon>Clupei</taxon>
        <taxon>Clupeiformes</taxon>
        <taxon>Clupeoidei</taxon>
        <taxon>Clupeidae</taxon>
        <taxon>Alosa</taxon>
    </lineage>
</organism>
<name>A0AAV6GCU5_9TELE</name>
<dbReference type="EMBL" id="JADWDJ010000012">
    <property type="protein sequence ID" value="KAG5272943.1"/>
    <property type="molecule type" value="Genomic_DNA"/>
</dbReference>
<comment type="caution">
    <text evidence="1">The sequence shown here is derived from an EMBL/GenBank/DDBJ whole genome shotgun (WGS) entry which is preliminary data.</text>
</comment>
<proteinExistence type="predicted"/>
<evidence type="ECO:0000313" key="2">
    <source>
        <dbReference type="Proteomes" id="UP000823561"/>
    </source>
</evidence>
<keyword evidence="2" id="KW-1185">Reference proteome</keyword>
<evidence type="ECO:0000313" key="1">
    <source>
        <dbReference type="EMBL" id="KAG5272943.1"/>
    </source>
</evidence>